<evidence type="ECO:0000256" key="4">
    <source>
        <dbReference type="ARBA" id="ARBA00013303"/>
    </source>
</evidence>
<dbReference type="InterPro" id="IPR006102">
    <property type="entry name" value="Ig-like_GH2"/>
</dbReference>
<feature type="domain" description="Beta galactosidase small chain/" evidence="9">
    <location>
        <begin position="773"/>
        <end position="1048"/>
    </location>
</feature>
<evidence type="ECO:0000256" key="5">
    <source>
        <dbReference type="ARBA" id="ARBA00022801"/>
    </source>
</evidence>
<keyword evidence="11" id="KW-1185">Reference proteome</keyword>
<dbReference type="Pfam" id="PF16353">
    <property type="entry name" value="LacZ_4"/>
    <property type="match status" value="1"/>
</dbReference>
<evidence type="ECO:0000256" key="1">
    <source>
        <dbReference type="ARBA" id="ARBA00001412"/>
    </source>
</evidence>
<dbReference type="InterPro" id="IPR006101">
    <property type="entry name" value="Glyco_hydro_2"/>
</dbReference>
<dbReference type="InterPro" id="IPR023232">
    <property type="entry name" value="Glyco_hydro_2_AS"/>
</dbReference>
<dbReference type="Gene3D" id="2.70.98.10">
    <property type="match status" value="1"/>
</dbReference>
<comment type="similarity">
    <text evidence="2 8">Belongs to the glycosyl hydrolase 2 family.</text>
</comment>
<dbReference type="InterPro" id="IPR008979">
    <property type="entry name" value="Galactose-bd-like_sf"/>
</dbReference>
<dbReference type="PRINTS" id="PR00132">
    <property type="entry name" value="GLHYDRLASE2"/>
</dbReference>
<evidence type="ECO:0000256" key="7">
    <source>
        <dbReference type="ARBA" id="ARBA00032230"/>
    </source>
</evidence>
<dbReference type="EC" id="3.2.1.23" evidence="3 8"/>
<evidence type="ECO:0000313" key="11">
    <source>
        <dbReference type="Proteomes" id="UP001208567"/>
    </source>
</evidence>
<dbReference type="InterPro" id="IPR013783">
    <property type="entry name" value="Ig-like_fold"/>
</dbReference>
<dbReference type="SUPFAM" id="SSF51445">
    <property type="entry name" value="(Trans)glycosidases"/>
    <property type="match status" value="1"/>
</dbReference>
<dbReference type="Gene3D" id="2.60.40.10">
    <property type="entry name" value="Immunoglobulins"/>
    <property type="match status" value="2"/>
</dbReference>
<dbReference type="Pfam" id="PF02837">
    <property type="entry name" value="Glyco_hydro_2_N"/>
    <property type="match status" value="1"/>
</dbReference>
<dbReference type="SUPFAM" id="SSF49785">
    <property type="entry name" value="Galactose-binding domain-like"/>
    <property type="match status" value="1"/>
</dbReference>
<accession>A0ABQ5N4G7</accession>
<dbReference type="PANTHER" id="PTHR46323">
    <property type="entry name" value="BETA-GALACTOSIDASE"/>
    <property type="match status" value="1"/>
</dbReference>
<protein>
    <recommendedName>
        <fullName evidence="4 8">Beta-galactosidase</fullName>
        <ecNumber evidence="3 8">3.2.1.23</ecNumber>
    </recommendedName>
    <alternativeName>
        <fullName evidence="7 8">Lactase</fullName>
    </alternativeName>
</protein>
<dbReference type="Gene3D" id="3.20.20.80">
    <property type="entry name" value="Glycosidases"/>
    <property type="match status" value="1"/>
</dbReference>
<dbReference type="InterPro" id="IPR050347">
    <property type="entry name" value="Bact_Beta-galactosidase"/>
</dbReference>
<dbReference type="RefSeq" id="WP_264849303.1">
    <property type="nucleotide sequence ID" value="NZ_BRXR01000001.1"/>
</dbReference>
<dbReference type="EMBL" id="BRXR01000001">
    <property type="protein sequence ID" value="GLC30036.1"/>
    <property type="molecule type" value="Genomic_DNA"/>
</dbReference>
<comment type="catalytic activity">
    <reaction evidence="1 8">
        <text>Hydrolysis of terminal non-reducing beta-D-galactose residues in beta-D-galactosides.</text>
        <dbReference type="EC" id="3.2.1.23"/>
    </reaction>
</comment>
<dbReference type="InterPro" id="IPR017853">
    <property type="entry name" value="GH"/>
</dbReference>
<reference evidence="10 11" key="1">
    <citation type="journal article" date="2024" name="Int. J. Syst. Evol. Microbiol.">
        <title>Clostridium omnivorum sp. nov., isolated from anoxic soil under the treatment of reductive soil disinfestation.</title>
        <authorList>
            <person name="Ueki A."/>
            <person name="Tonouchi A."/>
            <person name="Kaku N."/>
            <person name="Honma S."/>
            <person name="Ueki K."/>
        </authorList>
    </citation>
    <scope>NUCLEOTIDE SEQUENCE [LARGE SCALE GENOMIC DNA]</scope>
    <source>
        <strain evidence="10 11">E14</strain>
    </source>
</reference>
<name>A0ABQ5N4G7_9CLOT</name>
<dbReference type="InterPro" id="IPR036156">
    <property type="entry name" value="Beta-gal/glucu_dom_sf"/>
</dbReference>
<proteinExistence type="inferred from homology"/>
<dbReference type="Pfam" id="PF02836">
    <property type="entry name" value="Glyco_hydro_2_C"/>
    <property type="match status" value="1"/>
</dbReference>
<dbReference type="InterPro" id="IPR006104">
    <property type="entry name" value="Glyco_hydro_2_N"/>
</dbReference>
<evidence type="ECO:0000256" key="6">
    <source>
        <dbReference type="ARBA" id="ARBA00023295"/>
    </source>
</evidence>
<dbReference type="PANTHER" id="PTHR46323:SF2">
    <property type="entry name" value="BETA-GALACTOSIDASE"/>
    <property type="match status" value="1"/>
</dbReference>
<dbReference type="PROSITE" id="PS00608">
    <property type="entry name" value="GLYCOSYL_HYDROL_F2_2"/>
    <property type="match status" value="1"/>
</dbReference>
<evidence type="ECO:0000256" key="8">
    <source>
        <dbReference type="RuleBase" id="RU361154"/>
    </source>
</evidence>
<evidence type="ECO:0000259" key="9">
    <source>
        <dbReference type="SMART" id="SM01038"/>
    </source>
</evidence>
<organism evidence="10 11">
    <name type="scientific">Clostridium omnivorum</name>
    <dbReference type="NCBI Taxonomy" id="1604902"/>
    <lineage>
        <taxon>Bacteria</taxon>
        <taxon>Bacillati</taxon>
        <taxon>Bacillota</taxon>
        <taxon>Clostridia</taxon>
        <taxon>Eubacteriales</taxon>
        <taxon>Clostridiaceae</taxon>
        <taxon>Clostridium</taxon>
    </lineage>
</organism>
<gene>
    <name evidence="10" type="primary">lacZ_2</name>
    <name evidence="10" type="ORF">bsdE14_14460</name>
</gene>
<dbReference type="InterPro" id="IPR014718">
    <property type="entry name" value="GH-type_carb-bd"/>
</dbReference>
<dbReference type="InterPro" id="IPR006103">
    <property type="entry name" value="Glyco_hydro_2_cat"/>
</dbReference>
<comment type="caution">
    <text evidence="10">The sequence shown here is derived from an EMBL/GenBank/DDBJ whole genome shotgun (WGS) entry which is preliminary data.</text>
</comment>
<dbReference type="Gene3D" id="2.60.120.260">
    <property type="entry name" value="Galactose-binding domain-like"/>
    <property type="match status" value="1"/>
</dbReference>
<evidence type="ECO:0000313" key="10">
    <source>
        <dbReference type="EMBL" id="GLC30036.1"/>
    </source>
</evidence>
<evidence type="ECO:0000256" key="3">
    <source>
        <dbReference type="ARBA" id="ARBA00012756"/>
    </source>
</evidence>
<dbReference type="SUPFAM" id="SSF49303">
    <property type="entry name" value="beta-Galactosidase/glucuronidase domain"/>
    <property type="match status" value="2"/>
</dbReference>
<dbReference type="Proteomes" id="UP001208567">
    <property type="component" value="Unassembled WGS sequence"/>
</dbReference>
<keyword evidence="5 8" id="KW-0378">Hydrolase</keyword>
<dbReference type="SMART" id="SM01038">
    <property type="entry name" value="Bgal_small_N"/>
    <property type="match status" value="1"/>
</dbReference>
<dbReference type="Pfam" id="PF02929">
    <property type="entry name" value="Bgal_small_N"/>
    <property type="match status" value="1"/>
</dbReference>
<dbReference type="Pfam" id="PF00703">
    <property type="entry name" value="Glyco_hydro_2"/>
    <property type="match status" value="1"/>
</dbReference>
<dbReference type="InterPro" id="IPR023230">
    <property type="entry name" value="Glyco_hydro_2_CS"/>
</dbReference>
<dbReference type="InterPro" id="IPR004199">
    <property type="entry name" value="B-gal_small/dom_5"/>
</dbReference>
<dbReference type="PROSITE" id="PS00719">
    <property type="entry name" value="GLYCOSYL_HYDROL_F2_1"/>
    <property type="match status" value="1"/>
</dbReference>
<dbReference type="InterPro" id="IPR032312">
    <property type="entry name" value="LacZ_4"/>
</dbReference>
<dbReference type="SUPFAM" id="SSF74650">
    <property type="entry name" value="Galactose mutarotase-like"/>
    <property type="match status" value="1"/>
</dbReference>
<evidence type="ECO:0000256" key="2">
    <source>
        <dbReference type="ARBA" id="ARBA00007401"/>
    </source>
</evidence>
<sequence length="1054" mass="121881">MKNLLLDIENPKMIKQNKEDGHVIALPYDDFQAALCLNPSKYKLSLNGNWKFKWIMGIKNIPSNFYCEDYSVDSWAHIEVPSVWQLKGYGKPYYIAFDYPPALSKRKRHIPKIDQNLNEAGLYKRTFILPKHFENREVFIYFGAVKSAFYLYINGKMVGYSQGSMTPSEFNITKYLREGENTIAVEVYRFSDGTYLEDQDMWFFSGIYREVYIYSEPKTYIRDFFSRCTLDNNYEDAELFIDCYIKNTLNENMSTTVEAYLVDCASKNAEASKLLSNKSLTLSANSAVCASINAHIKSPKKWTAETPNLYRLVLMLKNDMDEVIEVKSIQYGFKTVEIKDEKLLINGKPIMLKGVNRHEFDPDNGWAVPKERYHEDFKIMKRNNINSIRTSHYPNDPYFYELCNEYGFYVMDEADVETHGVRRKNVPGDNPLWTDAVVDRMERMVLRDRNHPCIFMWSLGNEAGYGSNFLKMKQAALALDTTRQFHYEGDFDISVSDVVSRMYPTIDMVDKLGKHEEIKISIFDNILNKLSADNKPLKPEQYIGKPVILCEYAHSMENSLGNFQKYMNRFEKYPNMAGGFIWDFVDQSIRKVEEDGTVKWLYGGDFHEEITHRYFCANGIVAADRTPHPALYEVKKVYQEIKVSPIDLLSGVIKIHNKYCFIDLNNFRLYWSITENGIEILQGIVENLELGPKQSQEYELGYSLSELNADSEYHILFSFRLKNTSAWAEEGYELAFDQFLIPNKKSFVNAEPPQDNLTKDNNLNVTETKNRITIQNDKISISIGTLSGGIESLNYGFGELIHSPLIPNYWRALTDNDKGYANFKPELEKILIDTSWKKACITRKVEKLQLLKQPDQVSIIVHQSVKNCSGDVLTEFKINSLGEIQVKHSLTPKKSMYRIGMQMALPKEYENITWFGKGPHENYIDRNTGAKVAIHTGGVKELIHNYMRPQENGNRTEVRWLCIDNKDGRGIKIKDTSNTFLNISAWPYSQEDLENAQHIYELPDRNFNTFNIDYTQCGVGGDLPGVANLHEEFKIHKGIRYEYSFVITNNVKGE</sequence>
<keyword evidence="6 8" id="KW-0326">Glycosidase</keyword>
<dbReference type="InterPro" id="IPR011013">
    <property type="entry name" value="Gal_mutarotase_sf_dom"/>
</dbReference>